<feature type="signal peptide" evidence="2">
    <location>
        <begin position="1"/>
        <end position="20"/>
    </location>
</feature>
<protein>
    <recommendedName>
        <fullName evidence="5">Carboxypeptidase regulatory-like domain-containing protein</fullName>
    </recommendedName>
</protein>
<evidence type="ECO:0000313" key="3">
    <source>
        <dbReference type="EMBL" id="MDR7268528.1"/>
    </source>
</evidence>
<dbReference type="EMBL" id="JAVDXU010000001">
    <property type="protein sequence ID" value="MDR7268528.1"/>
    <property type="molecule type" value="Genomic_DNA"/>
</dbReference>
<name>A0ABU1YII4_ROSSA</name>
<gene>
    <name evidence="3" type="ORF">J2X20_001157</name>
</gene>
<accession>A0ABU1YII4</accession>
<sequence length="774" mass="79035">MRSMGWMAGIALAWALTACGGGGGGSTPTPTPPPPPATTLSGSIAPGPVAGATVQLFSVDAQGRTTLLEQVRTGNDGEYAFHATPAADTVLMVSANGGNWTDPLRKASATLDAPMRSLDVWAGTTRRVNITPYTEAFVRGIEKAKAPNWSAAGVRAASNEAARTLGFDSLTDFTRLDLTQPPGTTAPKLSDVSHAVANGSFLGFWHRLETTPGQLNLAAALDALERFINVDPEDDRLVPAFIAGAVDFVDVAALSADDKLAAKGQILYGTDIVPTPATIAQAMPRGVSSGGGQAPMPDDQFRLVGQPQGRTHFNLRGALVSYGEGDAKTRRSELYSASVAEVFADGDVGVGRWNGGLQQLTSPSGSSSVTNSVILSTDGWTYAAGRETSQVPACGLRKLSLAGSTKLLFTPWNSGDTGPALTLDADSALGALYLGYVQVGVDIGIRTAAGDTLRLQSVGGLDHPELAGLQSAAENEVFLNVPTSATFPAGSTATLTVRPAGAGARKAAALLKIRMAGGSTYSAALAFVAPDTPPDARGCAQPGAPGAGINPRPAPGSYYVFLNQADTDLFMGAPQDAVAFGSAGDLTGSLWGMKFAGPAFDLAGNAYASIGRITVTTGSAAAGNELTRSQPYAVAQPGAVTPTSGSAVYQLVAATAVTAERGSGQAQLPPGQIDAASVTVYFNQDPVGTINPNYGTARFNIAGRFAGLPFGSDVLASQGFGPVDVRIYGQTLGGSSQVSGSFAGPSGDYLVVLYRDGVSGVPVRAALLFKRQGS</sequence>
<comment type="caution">
    <text evidence="3">The sequence shown here is derived from an EMBL/GenBank/DDBJ whole genome shotgun (WGS) entry which is preliminary data.</text>
</comment>
<dbReference type="Proteomes" id="UP001180453">
    <property type="component" value="Unassembled WGS sequence"/>
</dbReference>
<proteinExistence type="predicted"/>
<feature type="chain" id="PRO_5045999851" description="Carboxypeptidase regulatory-like domain-containing protein" evidence="2">
    <location>
        <begin position="21"/>
        <end position="774"/>
    </location>
</feature>
<evidence type="ECO:0000313" key="4">
    <source>
        <dbReference type="Proteomes" id="UP001180453"/>
    </source>
</evidence>
<keyword evidence="2" id="KW-0732">Signal</keyword>
<dbReference type="RefSeq" id="WP_310262152.1">
    <property type="nucleotide sequence ID" value="NZ_JAVDXU010000001.1"/>
</dbReference>
<reference evidence="3 4" key="1">
    <citation type="submission" date="2023-07" db="EMBL/GenBank/DDBJ databases">
        <title>Sorghum-associated microbial communities from plants grown in Nebraska, USA.</title>
        <authorList>
            <person name="Schachtman D."/>
        </authorList>
    </citation>
    <scope>NUCLEOTIDE SEQUENCE [LARGE SCALE GENOMIC DNA]</scope>
    <source>
        <strain evidence="3 4">BE314</strain>
    </source>
</reference>
<evidence type="ECO:0008006" key="5">
    <source>
        <dbReference type="Google" id="ProtNLM"/>
    </source>
</evidence>
<organism evidence="3 4">
    <name type="scientific">Roseateles saccharophilus</name>
    <name type="common">Pseudomonas saccharophila</name>
    <dbReference type="NCBI Taxonomy" id="304"/>
    <lineage>
        <taxon>Bacteria</taxon>
        <taxon>Pseudomonadati</taxon>
        <taxon>Pseudomonadota</taxon>
        <taxon>Betaproteobacteria</taxon>
        <taxon>Burkholderiales</taxon>
        <taxon>Sphaerotilaceae</taxon>
        <taxon>Roseateles</taxon>
    </lineage>
</organism>
<dbReference type="PROSITE" id="PS51257">
    <property type="entry name" value="PROKAR_LIPOPROTEIN"/>
    <property type="match status" value="1"/>
</dbReference>
<feature type="region of interest" description="Disordered" evidence="1">
    <location>
        <begin position="22"/>
        <end position="43"/>
    </location>
</feature>
<evidence type="ECO:0000256" key="2">
    <source>
        <dbReference type="SAM" id="SignalP"/>
    </source>
</evidence>
<evidence type="ECO:0000256" key="1">
    <source>
        <dbReference type="SAM" id="MobiDB-lite"/>
    </source>
</evidence>
<keyword evidence="4" id="KW-1185">Reference proteome</keyword>